<dbReference type="EMBL" id="JAEACQ010000161">
    <property type="protein sequence ID" value="MBL7627525.1"/>
    <property type="molecule type" value="Genomic_DNA"/>
</dbReference>
<dbReference type="Proteomes" id="UP000604475">
    <property type="component" value="Unassembled WGS sequence"/>
</dbReference>
<accession>A0A937UPS0</accession>
<dbReference type="SUPFAM" id="SSF51658">
    <property type="entry name" value="Xylose isomerase-like"/>
    <property type="match status" value="1"/>
</dbReference>
<name>A0A937UPS0_9ACTN</name>
<proteinExistence type="predicted"/>
<gene>
    <name evidence="2" type="ORF">I7412_10150</name>
</gene>
<reference evidence="2" key="1">
    <citation type="submission" date="2020-12" db="EMBL/GenBank/DDBJ databases">
        <title>Genomic characterization of non-nitrogen-fixing Frankia strains.</title>
        <authorList>
            <person name="Carlos-Shanley C."/>
            <person name="Guerra T."/>
            <person name="Hahn D."/>
        </authorList>
    </citation>
    <scope>NUCLEOTIDE SEQUENCE</scope>
    <source>
        <strain evidence="2">CN6</strain>
    </source>
</reference>
<protein>
    <submittedName>
        <fullName evidence="2">Sugar phosphate isomerase/epimerase</fullName>
    </submittedName>
</protein>
<evidence type="ECO:0000259" key="1">
    <source>
        <dbReference type="Pfam" id="PF01261"/>
    </source>
</evidence>
<dbReference type="AlphaFoldDB" id="A0A937UPS0"/>
<dbReference type="PANTHER" id="PTHR12110:SF48">
    <property type="entry name" value="BLL3656 PROTEIN"/>
    <property type="match status" value="1"/>
</dbReference>
<dbReference type="InterPro" id="IPR036237">
    <property type="entry name" value="Xyl_isomerase-like_sf"/>
</dbReference>
<dbReference type="RefSeq" id="WP_202999331.1">
    <property type="nucleotide sequence ID" value="NZ_JADWYU010000098.1"/>
</dbReference>
<comment type="caution">
    <text evidence="2">The sequence shown here is derived from an EMBL/GenBank/DDBJ whole genome shotgun (WGS) entry which is preliminary data.</text>
</comment>
<keyword evidence="3" id="KW-1185">Reference proteome</keyword>
<dbReference type="InterPro" id="IPR050312">
    <property type="entry name" value="IolE/XylAMocC-like"/>
</dbReference>
<dbReference type="GO" id="GO:0016853">
    <property type="term" value="F:isomerase activity"/>
    <property type="evidence" value="ECO:0007669"/>
    <property type="project" value="UniProtKB-KW"/>
</dbReference>
<dbReference type="InterPro" id="IPR013022">
    <property type="entry name" value="Xyl_isomerase-like_TIM-brl"/>
</dbReference>
<keyword evidence="2" id="KW-0413">Isomerase</keyword>
<dbReference type="PANTHER" id="PTHR12110">
    <property type="entry name" value="HYDROXYPYRUVATE ISOMERASE"/>
    <property type="match status" value="1"/>
</dbReference>
<dbReference type="Pfam" id="PF01261">
    <property type="entry name" value="AP_endonuc_2"/>
    <property type="match status" value="1"/>
</dbReference>
<sequence length="254" mass="26921">MATVELALSPDTMWDVDIDAMAGATRAAGFSALGLAIIGGVDEKAAAALDTSGLRCHELMALLFTGREDVVLRHAAKLAGVAAAVRAEWIVATFLAPLGGQSLDLLKRSTDIFAEAGARLAVEPSPLGGVASIDDALEVVEAAGPDRAGVLIDSWHFFRGGAPWEQLERVPLDRVAYVQMADALPPASEDAVSETANRRALPGHGVLDLDRFAGTLRDRGYDGLVSVEVLNEELRRDPLKLPQAAMEATAPYWR</sequence>
<feature type="domain" description="Xylose isomerase-like TIM barrel" evidence="1">
    <location>
        <begin position="104"/>
        <end position="244"/>
    </location>
</feature>
<organism evidence="2 3">
    <name type="scientific">Frankia nepalensis</name>
    <dbReference type="NCBI Taxonomy" id="1836974"/>
    <lineage>
        <taxon>Bacteria</taxon>
        <taxon>Bacillati</taxon>
        <taxon>Actinomycetota</taxon>
        <taxon>Actinomycetes</taxon>
        <taxon>Frankiales</taxon>
        <taxon>Frankiaceae</taxon>
        <taxon>Frankia</taxon>
    </lineage>
</organism>
<evidence type="ECO:0000313" key="3">
    <source>
        <dbReference type="Proteomes" id="UP000604475"/>
    </source>
</evidence>
<dbReference type="Gene3D" id="3.20.20.150">
    <property type="entry name" value="Divalent-metal-dependent TIM barrel enzymes"/>
    <property type="match status" value="1"/>
</dbReference>
<evidence type="ECO:0000313" key="2">
    <source>
        <dbReference type="EMBL" id="MBL7627525.1"/>
    </source>
</evidence>